<feature type="region of interest" description="Disordered" evidence="1">
    <location>
        <begin position="230"/>
        <end position="394"/>
    </location>
</feature>
<organism evidence="3 4">
    <name type="scientific">Riccia sorocarpa</name>
    <dbReference type="NCBI Taxonomy" id="122646"/>
    <lineage>
        <taxon>Eukaryota</taxon>
        <taxon>Viridiplantae</taxon>
        <taxon>Streptophyta</taxon>
        <taxon>Embryophyta</taxon>
        <taxon>Marchantiophyta</taxon>
        <taxon>Marchantiopsida</taxon>
        <taxon>Marchantiidae</taxon>
        <taxon>Marchantiales</taxon>
        <taxon>Ricciaceae</taxon>
        <taxon>Riccia</taxon>
    </lineage>
</organism>
<dbReference type="SUPFAM" id="SSF57756">
    <property type="entry name" value="Retrovirus zinc finger-like domains"/>
    <property type="match status" value="1"/>
</dbReference>
<name>A0ABD3GQU7_9MARC</name>
<feature type="compositionally biased region" description="Basic and acidic residues" evidence="1">
    <location>
        <begin position="307"/>
        <end position="321"/>
    </location>
</feature>
<evidence type="ECO:0000313" key="3">
    <source>
        <dbReference type="EMBL" id="KAL3680789.1"/>
    </source>
</evidence>
<accession>A0ABD3GQU7</accession>
<protein>
    <recommendedName>
        <fullName evidence="2">Retrotransposon gag domain-containing protein</fullName>
    </recommendedName>
</protein>
<feature type="compositionally biased region" description="Low complexity" evidence="1">
    <location>
        <begin position="244"/>
        <end position="259"/>
    </location>
</feature>
<dbReference type="EMBL" id="JBJQOH010000007">
    <property type="protein sequence ID" value="KAL3680789.1"/>
    <property type="molecule type" value="Genomic_DNA"/>
</dbReference>
<dbReference type="PANTHER" id="PTHR33223">
    <property type="entry name" value="CCHC-TYPE DOMAIN-CONTAINING PROTEIN"/>
    <property type="match status" value="1"/>
</dbReference>
<evidence type="ECO:0000256" key="1">
    <source>
        <dbReference type="SAM" id="MobiDB-lite"/>
    </source>
</evidence>
<evidence type="ECO:0000259" key="2">
    <source>
        <dbReference type="Pfam" id="PF03732"/>
    </source>
</evidence>
<evidence type="ECO:0000313" key="4">
    <source>
        <dbReference type="Proteomes" id="UP001633002"/>
    </source>
</evidence>
<feature type="compositionally biased region" description="Basic residues" evidence="1">
    <location>
        <begin position="232"/>
        <end position="243"/>
    </location>
</feature>
<feature type="compositionally biased region" description="Polar residues" evidence="1">
    <location>
        <begin position="372"/>
        <end position="381"/>
    </location>
</feature>
<feature type="compositionally biased region" description="Basic residues" evidence="1">
    <location>
        <begin position="297"/>
        <end position="306"/>
    </location>
</feature>
<dbReference type="PANTHER" id="PTHR33223:SF6">
    <property type="entry name" value="CCHC-TYPE DOMAIN-CONTAINING PROTEIN"/>
    <property type="match status" value="1"/>
</dbReference>
<reference evidence="3 4" key="1">
    <citation type="submission" date="2024-09" db="EMBL/GenBank/DDBJ databases">
        <title>Chromosome-scale assembly of Riccia sorocarpa.</title>
        <authorList>
            <person name="Paukszto L."/>
        </authorList>
    </citation>
    <scope>NUCLEOTIDE SEQUENCE [LARGE SCALE GENOMIC DNA]</scope>
    <source>
        <strain evidence="3">LP-2024</strain>
        <tissue evidence="3">Aerial parts of the thallus</tissue>
    </source>
</reference>
<feature type="compositionally biased region" description="Basic residues" evidence="1">
    <location>
        <begin position="268"/>
        <end position="280"/>
    </location>
</feature>
<keyword evidence="4" id="KW-1185">Reference proteome</keyword>
<dbReference type="InterPro" id="IPR005162">
    <property type="entry name" value="Retrotrans_gag_dom"/>
</dbReference>
<gene>
    <name evidence="3" type="ORF">R1sor_023745</name>
</gene>
<sequence>MFQKESITERERRYLLRLVKKQETVKTNVSKSEGTSAYFADFSEEENSSFEDQDLVIVTNSQRASAVSVNQTPSWLSVHLKNILRRGIRRRTPGPVLAPMAAPITRLKYPSYRGKESEDPDAFIEKFEQTARANREAHNDDKLCIFPALLKGRGSRWVAALDPADLATWDTLKKAYLAEFRSLGFNKTVYNRLATLERKRKESLRMYTQRFRNLNTMAEVIATVEKYETARRTAKKKKLKSRRTLSSSSEDDSGTSSDSSSEDEETTRRHKGKKKAKRKNSSVEDSSSSEEEEKPKRNTSPRRRSKSDKNSMDALLREMADLKVQIASVKEKRKNPSAPRHNLWCSNCHSTGHTKDDCRMGKGSGAQVNWMEESTPSTNESYYAEGADGQTTAV</sequence>
<comment type="caution">
    <text evidence="3">The sequence shown here is derived from an EMBL/GenBank/DDBJ whole genome shotgun (WGS) entry which is preliminary data.</text>
</comment>
<dbReference type="InterPro" id="IPR036875">
    <property type="entry name" value="Znf_CCHC_sf"/>
</dbReference>
<proteinExistence type="predicted"/>
<dbReference type="Pfam" id="PF03732">
    <property type="entry name" value="Retrotrans_gag"/>
    <property type="match status" value="1"/>
</dbReference>
<feature type="domain" description="Retrotransposon gag" evidence="2">
    <location>
        <begin position="145"/>
        <end position="219"/>
    </location>
</feature>
<dbReference type="Proteomes" id="UP001633002">
    <property type="component" value="Unassembled WGS sequence"/>
</dbReference>
<dbReference type="AlphaFoldDB" id="A0ABD3GQU7"/>